<feature type="region of interest" description="Disordered" evidence="1">
    <location>
        <begin position="129"/>
        <end position="157"/>
    </location>
</feature>
<evidence type="ECO:0008006" key="5">
    <source>
        <dbReference type="Google" id="ProtNLM"/>
    </source>
</evidence>
<comment type="caution">
    <text evidence="3">The sequence shown here is derived from an EMBL/GenBank/DDBJ whole genome shotgun (WGS) entry which is preliminary data.</text>
</comment>
<keyword evidence="2" id="KW-0472">Membrane</keyword>
<reference evidence="3 4" key="1">
    <citation type="submission" date="2020-04" db="EMBL/GenBank/DDBJ databases">
        <title>Paraburkholderia sp. G-4-1-8 isolated from soil.</title>
        <authorList>
            <person name="Dahal R.H."/>
        </authorList>
    </citation>
    <scope>NUCLEOTIDE SEQUENCE [LARGE SCALE GENOMIC DNA]</scope>
    <source>
        <strain evidence="3 4">G-4-1-8</strain>
    </source>
</reference>
<dbReference type="Proteomes" id="UP000583127">
    <property type="component" value="Unassembled WGS sequence"/>
</dbReference>
<keyword evidence="2" id="KW-1133">Transmembrane helix</keyword>
<evidence type="ECO:0000256" key="2">
    <source>
        <dbReference type="SAM" id="Phobius"/>
    </source>
</evidence>
<sequence length="229" mass="21939">MPDGDYRNATVSVRNGYVTAVTSGTNIVYTGGGCCDSGSEAVVEGPQGPQGPQGDPGPAGPTGPEGPAGPEGPSGPEGPAGPTGAAGATLVSGAGAPALDTGAVGDFYLDTTNGVLYGPKTNAGWGAGLSLVGPQGPQGPAGPTGETGAPGADGKSANWSLIQDSSTTYIVGPVGESVSVQTATGTQVFPAQAIPASGRLVLTYPVGAVSTAVFLLSGALFVGTGTMMF</sequence>
<dbReference type="InterPro" id="IPR008160">
    <property type="entry name" value="Collagen"/>
</dbReference>
<proteinExistence type="predicted"/>
<feature type="transmembrane region" description="Helical" evidence="2">
    <location>
        <begin position="202"/>
        <end position="223"/>
    </location>
</feature>
<accession>A0A7Y0A104</accession>
<dbReference type="PROSITE" id="PS51257">
    <property type="entry name" value="PROKAR_LIPOPROTEIN"/>
    <property type="match status" value="1"/>
</dbReference>
<name>A0A7Y0A104_9BURK</name>
<evidence type="ECO:0000313" key="4">
    <source>
        <dbReference type="Proteomes" id="UP000583127"/>
    </source>
</evidence>
<gene>
    <name evidence="3" type="ORF">HHL14_27230</name>
</gene>
<organism evidence="3 4">
    <name type="scientific">Paraburkholderia antibiotica</name>
    <dbReference type="NCBI Taxonomy" id="2728839"/>
    <lineage>
        <taxon>Bacteria</taxon>
        <taxon>Pseudomonadati</taxon>
        <taxon>Pseudomonadota</taxon>
        <taxon>Betaproteobacteria</taxon>
        <taxon>Burkholderiales</taxon>
        <taxon>Burkholderiaceae</taxon>
        <taxon>Paraburkholderia</taxon>
    </lineage>
</organism>
<dbReference type="Gene3D" id="1.20.5.320">
    <property type="entry name" value="6-Phosphogluconate Dehydrogenase, domain 3"/>
    <property type="match status" value="1"/>
</dbReference>
<dbReference type="PANTHER" id="PTHR24637">
    <property type="entry name" value="COLLAGEN"/>
    <property type="match status" value="1"/>
</dbReference>
<feature type="compositionally biased region" description="Low complexity" evidence="1">
    <location>
        <begin position="80"/>
        <end position="89"/>
    </location>
</feature>
<dbReference type="PANTHER" id="PTHR24637:SF428">
    <property type="entry name" value="SCAVENGER RECEPTOR CLASS A MEMBER 3"/>
    <property type="match status" value="1"/>
</dbReference>
<evidence type="ECO:0000313" key="3">
    <source>
        <dbReference type="EMBL" id="NML34512.1"/>
    </source>
</evidence>
<dbReference type="Pfam" id="PF01391">
    <property type="entry name" value="Collagen"/>
    <property type="match status" value="1"/>
</dbReference>
<keyword evidence="2" id="KW-0812">Transmembrane</keyword>
<feature type="region of interest" description="Disordered" evidence="1">
    <location>
        <begin position="39"/>
        <end position="89"/>
    </location>
</feature>
<dbReference type="AlphaFoldDB" id="A0A7Y0A104"/>
<protein>
    <recommendedName>
        <fullName evidence="5">Collagen-like protein</fullName>
    </recommendedName>
</protein>
<dbReference type="EMBL" id="JABBFZ010000022">
    <property type="protein sequence ID" value="NML34512.1"/>
    <property type="molecule type" value="Genomic_DNA"/>
</dbReference>
<keyword evidence="4" id="KW-1185">Reference proteome</keyword>
<feature type="compositionally biased region" description="Low complexity" evidence="1">
    <location>
        <begin position="141"/>
        <end position="152"/>
    </location>
</feature>
<evidence type="ECO:0000256" key="1">
    <source>
        <dbReference type="SAM" id="MobiDB-lite"/>
    </source>
</evidence>